<keyword evidence="4" id="KW-0963">Cytoplasm</keyword>
<dbReference type="CDD" id="cd18808">
    <property type="entry name" value="SF1_C_Upf1"/>
    <property type="match status" value="1"/>
</dbReference>
<evidence type="ECO:0000256" key="1">
    <source>
        <dbReference type="ARBA" id="ARBA00004496"/>
    </source>
</evidence>
<dbReference type="EMBL" id="KN880521">
    <property type="protein sequence ID" value="KIY67632.1"/>
    <property type="molecule type" value="Genomic_DNA"/>
</dbReference>
<dbReference type="InterPro" id="IPR041679">
    <property type="entry name" value="DNA2/NAM7-like_C"/>
</dbReference>
<keyword evidence="5" id="KW-0547">Nucleotide-binding</keyword>
<organism evidence="13 14">
    <name type="scientific">Cylindrobasidium torrendii FP15055 ss-10</name>
    <dbReference type="NCBI Taxonomy" id="1314674"/>
    <lineage>
        <taxon>Eukaryota</taxon>
        <taxon>Fungi</taxon>
        <taxon>Dikarya</taxon>
        <taxon>Basidiomycota</taxon>
        <taxon>Agaricomycotina</taxon>
        <taxon>Agaricomycetes</taxon>
        <taxon>Agaricomycetidae</taxon>
        <taxon>Agaricales</taxon>
        <taxon>Marasmiineae</taxon>
        <taxon>Physalacriaceae</taxon>
        <taxon>Cylindrobasidium</taxon>
    </lineage>
</organism>
<evidence type="ECO:0000259" key="12">
    <source>
        <dbReference type="PROSITE" id="PS00028"/>
    </source>
</evidence>
<dbReference type="InterPro" id="IPR049080">
    <property type="entry name" value="MOV-10-like_beta-barrel"/>
</dbReference>
<dbReference type="InterPro" id="IPR041677">
    <property type="entry name" value="DNA2/NAM7_AAA_11"/>
</dbReference>
<comment type="similarity">
    <text evidence="2">Belongs to the DNA2/NAM7 helicase family. SDE3 subfamily.</text>
</comment>
<dbReference type="InterPro" id="IPR047187">
    <property type="entry name" value="SF1_C_Upf1"/>
</dbReference>
<feature type="domain" description="C2H2-type" evidence="12">
    <location>
        <begin position="28"/>
        <end position="50"/>
    </location>
</feature>
<dbReference type="InterPro" id="IPR013087">
    <property type="entry name" value="Znf_C2H2_type"/>
</dbReference>
<evidence type="ECO:0000256" key="4">
    <source>
        <dbReference type="ARBA" id="ARBA00022490"/>
    </source>
</evidence>
<dbReference type="Pfam" id="PF13087">
    <property type="entry name" value="AAA_12"/>
    <property type="match status" value="1"/>
</dbReference>
<name>A0A0D7BAS6_9AGAR</name>
<evidence type="ECO:0000256" key="11">
    <source>
        <dbReference type="SAM" id="MobiDB-lite"/>
    </source>
</evidence>
<protein>
    <recommendedName>
        <fullName evidence="3">RNA helicase</fullName>
        <ecNumber evidence="3">3.6.4.13</ecNumber>
    </recommendedName>
</protein>
<evidence type="ECO:0000256" key="9">
    <source>
        <dbReference type="ARBA" id="ARBA00023158"/>
    </source>
</evidence>
<evidence type="ECO:0000256" key="5">
    <source>
        <dbReference type="ARBA" id="ARBA00022741"/>
    </source>
</evidence>
<reference evidence="13 14" key="1">
    <citation type="journal article" date="2015" name="Fungal Genet. Biol.">
        <title>Evolution of novel wood decay mechanisms in Agaricales revealed by the genome sequences of Fistulina hepatica and Cylindrobasidium torrendii.</title>
        <authorList>
            <person name="Floudas D."/>
            <person name="Held B.W."/>
            <person name="Riley R."/>
            <person name="Nagy L.G."/>
            <person name="Koehler G."/>
            <person name="Ransdell A.S."/>
            <person name="Younus H."/>
            <person name="Chow J."/>
            <person name="Chiniquy J."/>
            <person name="Lipzen A."/>
            <person name="Tritt A."/>
            <person name="Sun H."/>
            <person name="Haridas S."/>
            <person name="LaButti K."/>
            <person name="Ohm R.A."/>
            <person name="Kues U."/>
            <person name="Blanchette R.A."/>
            <person name="Grigoriev I.V."/>
            <person name="Minto R.E."/>
            <person name="Hibbett D.S."/>
        </authorList>
    </citation>
    <scope>NUCLEOTIDE SEQUENCE [LARGE SCALE GENOMIC DNA]</scope>
    <source>
        <strain evidence="13 14">FP15055 ss-10</strain>
    </source>
</reference>
<dbReference type="GO" id="GO:0016787">
    <property type="term" value="F:hydrolase activity"/>
    <property type="evidence" value="ECO:0007669"/>
    <property type="project" value="UniProtKB-KW"/>
</dbReference>
<dbReference type="Proteomes" id="UP000054007">
    <property type="component" value="Unassembled WGS sequence"/>
</dbReference>
<dbReference type="EC" id="3.6.4.13" evidence="3"/>
<gene>
    <name evidence="13" type="ORF">CYLTODRAFT_490467</name>
</gene>
<dbReference type="GO" id="GO:0032574">
    <property type="term" value="F:5'-3' RNA helicase activity"/>
    <property type="evidence" value="ECO:0007669"/>
    <property type="project" value="InterPro"/>
</dbReference>
<dbReference type="PROSITE" id="PS00028">
    <property type="entry name" value="ZINC_FINGER_C2H2_1"/>
    <property type="match status" value="1"/>
</dbReference>
<comment type="catalytic activity">
    <reaction evidence="10">
        <text>ATP + H2O = ADP + phosphate + H(+)</text>
        <dbReference type="Rhea" id="RHEA:13065"/>
        <dbReference type="ChEBI" id="CHEBI:15377"/>
        <dbReference type="ChEBI" id="CHEBI:15378"/>
        <dbReference type="ChEBI" id="CHEBI:30616"/>
        <dbReference type="ChEBI" id="CHEBI:43474"/>
        <dbReference type="ChEBI" id="CHEBI:456216"/>
        <dbReference type="EC" id="3.6.4.13"/>
    </reaction>
</comment>
<dbReference type="OrthoDB" id="6513042at2759"/>
<dbReference type="Pfam" id="PF13086">
    <property type="entry name" value="AAA_11"/>
    <property type="match status" value="2"/>
</dbReference>
<evidence type="ECO:0000256" key="2">
    <source>
        <dbReference type="ARBA" id="ARBA00005601"/>
    </source>
</evidence>
<dbReference type="InterPro" id="IPR027417">
    <property type="entry name" value="P-loop_NTPase"/>
</dbReference>
<dbReference type="Pfam" id="PF21634">
    <property type="entry name" value="MOV-10_beta-barrel"/>
    <property type="match status" value="1"/>
</dbReference>
<keyword evidence="9" id="KW-0943">RNA-mediated gene silencing</keyword>
<evidence type="ECO:0000256" key="8">
    <source>
        <dbReference type="ARBA" id="ARBA00022840"/>
    </source>
</evidence>
<evidence type="ECO:0000313" key="13">
    <source>
        <dbReference type="EMBL" id="KIY67632.1"/>
    </source>
</evidence>
<keyword evidence="6" id="KW-0378">Hydrolase</keyword>
<evidence type="ECO:0000256" key="7">
    <source>
        <dbReference type="ARBA" id="ARBA00022806"/>
    </source>
</evidence>
<dbReference type="SUPFAM" id="SSF52540">
    <property type="entry name" value="P-loop containing nucleoside triphosphate hydrolases"/>
    <property type="match status" value="1"/>
</dbReference>
<evidence type="ECO:0000256" key="10">
    <source>
        <dbReference type="ARBA" id="ARBA00047984"/>
    </source>
</evidence>
<dbReference type="CDD" id="cd18038">
    <property type="entry name" value="DEXXQc_Helz-like"/>
    <property type="match status" value="1"/>
</dbReference>
<dbReference type="PANTHER" id="PTHR45418">
    <property type="entry name" value="CANCER/TESTIS ANTIGEN 55"/>
    <property type="match status" value="1"/>
</dbReference>
<feature type="region of interest" description="Disordered" evidence="11">
    <location>
        <begin position="277"/>
        <end position="302"/>
    </location>
</feature>
<comment type="subcellular location">
    <subcellularLocation>
        <location evidence="1">Cytoplasm</location>
    </subcellularLocation>
</comment>
<evidence type="ECO:0000256" key="3">
    <source>
        <dbReference type="ARBA" id="ARBA00012552"/>
    </source>
</evidence>
<dbReference type="Gene3D" id="3.40.50.300">
    <property type="entry name" value="P-loop containing nucleotide triphosphate hydrolases"/>
    <property type="match status" value="2"/>
</dbReference>
<evidence type="ECO:0000256" key="6">
    <source>
        <dbReference type="ARBA" id="ARBA00022801"/>
    </source>
</evidence>
<evidence type="ECO:0000313" key="14">
    <source>
        <dbReference type="Proteomes" id="UP000054007"/>
    </source>
</evidence>
<keyword evidence="8" id="KW-0067">ATP-binding</keyword>
<dbReference type="InterPro" id="IPR026122">
    <property type="entry name" value="MOV-10/SDE3_DEXXQ/H-box"/>
</dbReference>
<keyword evidence="7 13" id="KW-0347">Helicase</keyword>
<accession>A0A0D7BAS6</accession>
<dbReference type="GO" id="GO:0005524">
    <property type="term" value="F:ATP binding"/>
    <property type="evidence" value="ECO:0007669"/>
    <property type="project" value="UniProtKB-KW"/>
</dbReference>
<proteinExistence type="inferred from homology"/>
<dbReference type="AlphaFoldDB" id="A0A0D7BAS6"/>
<sequence length="987" mass="108793">MVRICARLLQEGVCNDENCSLSHTAYTCEPCKKVIARKCDYESHLRGAGHQKRILQVPGWVSCTICNKTLPGGSWNSHATSHAHARAAAAQGFDPNIDPVTVYDVTGQSYCPTCNVHVLSSAWARHTTSNRHFQASALSSFAAALENAEQDKHGVVVGGKFDFGVVEQESATTGVRVRNEIITTVPALRVQLANIQLSSSKNARPLKTPFSIITSGDTLTSRTPITITITATQSWAGREEDRLELTFRDSQLGTTFLIIKTLRIVAVTNAAQHRALQPVSPYKPKERTKRHPEREVEPGEKPPALGTIPYVVKLGQALVPTGIKSVLDRGNPRDQATAIRASFLPINLNVGSYAQHFRTLAWVEEHRMSVDLEYYDIEDATLSSFNGYHYVSVPGLAEKRPSVLVGDSILVRRPNDPEGSWFEGCVHVVRKEEVGMRFSGRFRPTGPHYTVRFKLNRYPLRRQHQALNTAFAPQRLLFPEASPARSLTGCPIRFFNTFIARNERQKLAVTCIANLPAGSPPFIVFGPPGTGKTVTIVEAIRQVVDRNPNARVLACAPSNSAADLIAERLVNLGEGNLFRFYAPSRPSAAASDKLDKFTYKGPNGHFSIPSVRSAMDFRVCVTTCVSASVFFGIGVPRGHFTHVFVDEAGQATEPEAMIAVKTMADNKTNVVLSGDPKQLGPIIRSPVARELGLETSYIERLMRTDAYDSVNGHGQRVVKLTQNFRSHPAILRFPNEKFYNNDLVPCGPPADIDAFIGSAILPPAGKKFPVMFVSMSGKDTREASSPSFFNVEECLMVKKLVEELRGDRRLRIVDADIGVVAPYHAQVLKIRNALRNSAEGVKVGSVEEFQGQERKIIIISTVRSSREYVQYDLRHTLGFVANPRRFNVAVTRAKALLIIIGDPMVLGLDPLWREFLNYIHGGGGWTGKDCPWDPTIPVNPMGGYDTAVREAADQDMNELARLMEGATLENVDEGDDANIDLPWNREA</sequence>
<dbReference type="GO" id="GO:0005737">
    <property type="term" value="C:cytoplasm"/>
    <property type="evidence" value="ECO:0007669"/>
    <property type="project" value="UniProtKB-SubCell"/>
</dbReference>
<keyword evidence="14" id="KW-1185">Reference proteome</keyword>
<dbReference type="STRING" id="1314674.A0A0D7BAS6"/>
<dbReference type="GO" id="GO:0031047">
    <property type="term" value="P:regulatory ncRNA-mediated gene silencing"/>
    <property type="evidence" value="ECO:0007669"/>
    <property type="project" value="UniProtKB-KW"/>
</dbReference>
<dbReference type="GO" id="GO:0003723">
    <property type="term" value="F:RNA binding"/>
    <property type="evidence" value="ECO:0007669"/>
    <property type="project" value="InterPro"/>
</dbReference>
<dbReference type="PANTHER" id="PTHR45418:SF1">
    <property type="entry name" value="CANCER_TESTIS ANTIGEN 55"/>
    <property type="match status" value="1"/>
</dbReference>